<keyword evidence="1" id="KW-0175">Coiled coil</keyword>
<reference evidence="2 3" key="1">
    <citation type="submission" date="2024-08" db="EMBL/GenBank/DDBJ databases">
        <title>Two novel Cytobacillus novel species.</title>
        <authorList>
            <person name="Liu G."/>
        </authorList>
    </citation>
    <scope>NUCLEOTIDE SEQUENCE [LARGE SCALE GENOMIC DNA]</scope>
    <source>
        <strain evidence="2 3">FJAT-54145</strain>
    </source>
</reference>
<dbReference type="InterPro" id="IPR048062">
    <property type="entry name" value="SE1832-like"/>
</dbReference>
<evidence type="ECO:0000256" key="1">
    <source>
        <dbReference type="SAM" id="Coils"/>
    </source>
</evidence>
<sequence length="59" mass="7277">MNRKEIEFQIMELQLEYRRLQDDMEKLESFGRSIEKQEARLLIIEKELQEYQAMKKSLV</sequence>
<proteinExistence type="predicted"/>
<dbReference type="RefSeq" id="WP_389357455.1">
    <property type="nucleotide sequence ID" value="NZ_JBIACK010000001.1"/>
</dbReference>
<feature type="coiled-coil region" evidence="1">
    <location>
        <begin position="3"/>
        <end position="54"/>
    </location>
</feature>
<protein>
    <submittedName>
        <fullName evidence="2">SE1832 family protein</fullName>
    </submittedName>
</protein>
<dbReference type="EMBL" id="JBIACK010000001">
    <property type="protein sequence ID" value="MFE8699338.1"/>
    <property type="molecule type" value="Genomic_DNA"/>
</dbReference>
<evidence type="ECO:0000313" key="2">
    <source>
        <dbReference type="EMBL" id="MFE8699338.1"/>
    </source>
</evidence>
<name>A0ABW6K946_9BACI</name>
<comment type="caution">
    <text evidence="2">The sequence shown here is derived from an EMBL/GenBank/DDBJ whole genome shotgun (WGS) entry which is preliminary data.</text>
</comment>
<keyword evidence="3" id="KW-1185">Reference proteome</keyword>
<accession>A0ABW6K946</accession>
<organism evidence="2 3">
    <name type="scientific">Cytobacillus spartinae</name>
    <dbReference type="NCBI Taxonomy" id="3299023"/>
    <lineage>
        <taxon>Bacteria</taxon>
        <taxon>Bacillati</taxon>
        <taxon>Bacillota</taxon>
        <taxon>Bacilli</taxon>
        <taxon>Bacillales</taxon>
        <taxon>Bacillaceae</taxon>
        <taxon>Cytobacillus</taxon>
    </lineage>
</organism>
<dbReference type="Proteomes" id="UP001601059">
    <property type="component" value="Unassembled WGS sequence"/>
</dbReference>
<dbReference type="NCBIfam" id="NF040877">
    <property type="entry name" value="SE1832_fam"/>
    <property type="match status" value="1"/>
</dbReference>
<gene>
    <name evidence="2" type="ORF">ACFYKX_01745</name>
</gene>
<evidence type="ECO:0000313" key="3">
    <source>
        <dbReference type="Proteomes" id="UP001601059"/>
    </source>
</evidence>